<protein>
    <submittedName>
        <fullName evidence="9">PTS sugar transporter subunit IIA</fullName>
    </submittedName>
</protein>
<dbReference type="RefSeq" id="WP_225844241.1">
    <property type="nucleotide sequence ID" value="NZ_CAAKNX010000002.1"/>
</dbReference>
<evidence type="ECO:0000256" key="2">
    <source>
        <dbReference type="ARBA" id="ARBA00022448"/>
    </source>
</evidence>
<evidence type="ECO:0000256" key="3">
    <source>
        <dbReference type="ARBA" id="ARBA00022490"/>
    </source>
</evidence>
<evidence type="ECO:0000256" key="5">
    <source>
        <dbReference type="ARBA" id="ARBA00022679"/>
    </source>
</evidence>
<evidence type="ECO:0000313" key="12">
    <source>
        <dbReference type="Proteomes" id="UP001264335"/>
    </source>
</evidence>
<evidence type="ECO:0000256" key="7">
    <source>
        <dbReference type="ARBA" id="ARBA00022777"/>
    </source>
</evidence>
<dbReference type="CDD" id="cd00006">
    <property type="entry name" value="PTS_IIA_man"/>
    <property type="match status" value="1"/>
</dbReference>
<comment type="subcellular location">
    <subcellularLocation>
        <location evidence="1">Cytoplasm</location>
    </subcellularLocation>
</comment>
<evidence type="ECO:0000256" key="4">
    <source>
        <dbReference type="ARBA" id="ARBA00022597"/>
    </source>
</evidence>
<evidence type="ECO:0000256" key="6">
    <source>
        <dbReference type="ARBA" id="ARBA00022683"/>
    </source>
</evidence>
<evidence type="ECO:0000259" key="8">
    <source>
        <dbReference type="PROSITE" id="PS51096"/>
    </source>
</evidence>
<dbReference type="PROSITE" id="PS51096">
    <property type="entry name" value="PTS_EIIA_TYPE_4"/>
    <property type="match status" value="1"/>
</dbReference>
<dbReference type="Proteomes" id="UP001264335">
    <property type="component" value="Unassembled WGS sequence"/>
</dbReference>
<dbReference type="Gene3D" id="3.40.50.510">
    <property type="entry name" value="Phosphotransferase system, mannose-type IIA component"/>
    <property type="match status" value="1"/>
</dbReference>
<evidence type="ECO:0000313" key="11">
    <source>
        <dbReference type="Proteomes" id="UP001260773"/>
    </source>
</evidence>
<comment type="caution">
    <text evidence="9">The sequence shown here is derived from an EMBL/GenBank/DDBJ whole genome shotgun (WGS) entry which is preliminary data.</text>
</comment>
<dbReference type="PANTHER" id="PTHR33799:SF1">
    <property type="entry name" value="PTS SYSTEM MANNOSE-SPECIFIC EIIAB COMPONENT-RELATED"/>
    <property type="match status" value="1"/>
</dbReference>
<dbReference type="Proteomes" id="UP001260773">
    <property type="component" value="Unassembled WGS sequence"/>
</dbReference>
<dbReference type="PANTHER" id="PTHR33799">
    <property type="entry name" value="PTS PERMEASE-RELATED-RELATED"/>
    <property type="match status" value="1"/>
</dbReference>
<evidence type="ECO:0000313" key="10">
    <source>
        <dbReference type="EMBL" id="MDT2512641.1"/>
    </source>
</evidence>
<keyword evidence="7" id="KW-0418">Kinase</keyword>
<dbReference type="Pfam" id="PF03610">
    <property type="entry name" value="EIIA-man"/>
    <property type="match status" value="1"/>
</dbReference>
<dbReference type="AlphaFoldDB" id="A0AAW8RS65"/>
<dbReference type="InterPro" id="IPR051471">
    <property type="entry name" value="Bacterial_PTS_sugar_comp"/>
</dbReference>
<keyword evidence="6" id="KW-0598">Phosphotransferase system</keyword>
<keyword evidence="5" id="KW-0808">Transferase</keyword>
<sequence>MFCLIGLLVVTHGDLGESLLKSIAIIAGEVKGSASVGLYHGDSPVRLREEIQEKVKKLDTGDGVLVLVDFYGGTPGNEVMKLLTTNEMKVLSGVNMAMLLEIVVNREFSTDVEALAKTALQSGKESLQDLNEVYNNLIAKAGE</sequence>
<keyword evidence="2" id="KW-0813">Transport</keyword>
<proteinExistence type="predicted"/>
<name>A0AAW8RS65_ENTAV</name>
<feature type="domain" description="PTS EIIA type-4" evidence="8">
    <location>
        <begin position="4"/>
        <end position="127"/>
    </location>
</feature>
<dbReference type="GO" id="GO:0009401">
    <property type="term" value="P:phosphoenolpyruvate-dependent sugar phosphotransferase system"/>
    <property type="evidence" value="ECO:0007669"/>
    <property type="project" value="UniProtKB-KW"/>
</dbReference>
<dbReference type="GO" id="GO:0005737">
    <property type="term" value="C:cytoplasm"/>
    <property type="evidence" value="ECO:0007669"/>
    <property type="project" value="UniProtKB-SubCell"/>
</dbReference>
<evidence type="ECO:0000313" key="9">
    <source>
        <dbReference type="EMBL" id="MDT2402250.1"/>
    </source>
</evidence>
<dbReference type="EMBL" id="JARPWH010000020">
    <property type="protein sequence ID" value="MDT2402250.1"/>
    <property type="molecule type" value="Genomic_DNA"/>
</dbReference>
<dbReference type="InterPro" id="IPR004701">
    <property type="entry name" value="PTS_EIIA_man-typ"/>
</dbReference>
<reference evidence="9 12" key="1">
    <citation type="submission" date="2023-03" db="EMBL/GenBank/DDBJ databases">
        <authorList>
            <person name="Shen W."/>
            <person name="Cai J."/>
        </authorList>
    </citation>
    <scope>NUCLEOTIDE SEQUENCE</scope>
    <source>
        <strain evidence="9">P33-2</strain>
        <strain evidence="10 12">Y2</strain>
    </source>
</reference>
<accession>A0AAW8RS65</accession>
<keyword evidence="3" id="KW-0963">Cytoplasm</keyword>
<gene>
    <name evidence="9" type="ORF">P7D43_07690</name>
    <name evidence="10" type="ORF">P7D79_00220</name>
</gene>
<dbReference type="InterPro" id="IPR033887">
    <property type="entry name" value="PTS_IIA_man"/>
</dbReference>
<dbReference type="SUPFAM" id="SSF53062">
    <property type="entry name" value="PTS system fructose IIA component-like"/>
    <property type="match status" value="1"/>
</dbReference>
<dbReference type="GO" id="GO:0016301">
    <property type="term" value="F:kinase activity"/>
    <property type="evidence" value="ECO:0007669"/>
    <property type="project" value="UniProtKB-KW"/>
</dbReference>
<organism evidence="9 11">
    <name type="scientific">Enterococcus avium</name>
    <name type="common">Streptococcus avium</name>
    <dbReference type="NCBI Taxonomy" id="33945"/>
    <lineage>
        <taxon>Bacteria</taxon>
        <taxon>Bacillati</taxon>
        <taxon>Bacillota</taxon>
        <taxon>Bacilli</taxon>
        <taxon>Lactobacillales</taxon>
        <taxon>Enterococcaceae</taxon>
        <taxon>Enterococcus</taxon>
    </lineage>
</organism>
<dbReference type="GO" id="GO:0016020">
    <property type="term" value="C:membrane"/>
    <property type="evidence" value="ECO:0007669"/>
    <property type="project" value="InterPro"/>
</dbReference>
<dbReference type="EMBL" id="JARPWY010000001">
    <property type="protein sequence ID" value="MDT2512641.1"/>
    <property type="molecule type" value="Genomic_DNA"/>
</dbReference>
<dbReference type="InterPro" id="IPR036662">
    <property type="entry name" value="PTS_EIIA_man-typ_sf"/>
</dbReference>
<evidence type="ECO:0000256" key="1">
    <source>
        <dbReference type="ARBA" id="ARBA00004496"/>
    </source>
</evidence>
<keyword evidence="4 9" id="KW-0762">Sugar transport</keyword>